<feature type="modified residue" description="4-aspartylphosphate" evidence="4">
    <location>
        <position position="358"/>
    </location>
</feature>
<dbReference type="AlphaFoldDB" id="A0A173V5P9"/>
<keyword evidence="5" id="KW-1133">Transmembrane helix</keyword>
<dbReference type="Proteomes" id="UP000284785">
    <property type="component" value="Unassembled WGS sequence"/>
</dbReference>
<accession>A0A173V5P9</accession>
<evidence type="ECO:0000259" key="6">
    <source>
        <dbReference type="PROSITE" id="PS01124"/>
    </source>
</evidence>
<evidence type="ECO:0000259" key="7">
    <source>
        <dbReference type="PROSITE" id="PS50110"/>
    </source>
</evidence>
<evidence type="ECO:0000313" key="13">
    <source>
        <dbReference type="Proteomes" id="UP001156218"/>
    </source>
</evidence>
<reference evidence="8 12" key="2">
    <citation type="journal article" date="2019" name="Nat. Med.">
        <title>A library of human gut bacterial isolates paired with longitudinal multiomics data enables mechanistic microbiome research.</title>
        <authorList>
            <person name="Poyet M."/>
            <person name="Groussin M."/>
            <person name="Gibbons S.M."/>
            <person name="Avila-Pacheco J."/>
            <person name="Jiang X."/>
            <person name="Kearney S.M."/>
            <person name="Perrotta A.R."/>
            <person name="Berdy B."/>
            <person name="Zhao S."/>
            <person name="Lieberman T.D."/>
            <person name="Swanson P.K."/>
            <person name="Smith M."/>
            <person name="Roesemann S."/>
            <person name="Alexander J.E."/>
            <person name="Rich S.A."/>
            <person name="Livny J."/>
            <person name="Vlamakis H."/>
            <person name="Clish C."/>
            <person name="Bullock K."/>
            <person name="Deik A."/>
            <person name="Scott J."/>
            <person name="Pierce K.A."/>
            <person name="Xavier R.J."/>
            <person name="Alm E.J."/>
        </authorList>
    </citation>
    <scope>NUCLEOTIDE SEQUENCE [LARGE SCALE GENOMIC DNA]</scope>
    <source>
        <strain evidence="8 12">BIOML-A188</strain>
    </source>
</reference>
<dbReference type="InterPro" id="IPR009057">
    <property type="entry name" value="Homeodomain-like_sf"/>
</dbReference>
<keyword evidence="3" id="KW-0804">Transcription</keyword>
<dbReference type="EMBL" id="WCSY01000009">
    <property type="protein sequence ID" value="KAB4313315.1"/>
    <property type="molecule type" value="Genomic_DNA"/>
</dbReference>
<proteinExistence type="predicted"/>
<gene>
    <name evidence="9" type="ORF">DW780_10135</name>
    <name evidence="8" type="ORF">GAO51_10510</name>
    <name evidence="10" type="ORF">KQP68_24510</name>
</gene>
<evidence type="ECO:0000313" key="8">
    <source>
        <dbReference type="EMBL" id="KAB4313315.1"/>
    </source>
</evidence>
<dbReference type="GO" id="GO:0000155">
    <property type="term" value="F:phosphorelay sensor kinase activity"/>
    <property type="evidence" value="ECO:0007669"/>
    <property type="project" value="TreeGrafter"/>
</dbReference>
<protein>
    <submittedName>
        <fullName evidence="9">Response regulator</fullName>
    </submittedName>
</protein>
<dbReference type="CDD" id="cd00156">
    <property type="entry name" value="REC"/>
    <property type="match status" value="1"/>
</dbReference>
<dbReference type="SUPFAM" id="SSF55874">
    <property type="entry name" value="ATPase domain of HSP90 chaperone/DNA topoisomerase II/histidine kinase"/>
    <property type="match status" value="1"/>
</dbReference>
<dbReference type="PANTHER" id="PTHR43547:SF2">
    <property type="entry name" value="HYBRID SIGNAL TRANSDUCTION HISTIDINE KINASE C"/>
    <property type="match status" value="1"/>
</dbReference>
<evidence type="ECO:0000256" key="3">
    <source>
        <dbReference type="ARBA" id="ARBA00023163"/>
    </source>
</evidence>
<dbReference type="EMBL" id="CP083680">
    <property type="protein sequence ID" value="UYU66683.1"/>
    <property type="molecule type" value="Genomic_DNA"/>
</dbReference>
<dbReference type="Proteomes" id="UP000440614">
    <property type="component" value="Unassembled WGS sequence"/>
</dbReference>
<reference evidence="9 11" key="1">
    <citation type="submission" date="2018-08" db="EMBL/GenBank/DDBJ databases">
        <title>A genome reference for cultivated species of the human gut microbiota.</title>
        <authorList>
            <person name="Zou Y."/>
            <person name="Xue W."/>
            <person name="Luo G."/>
        </authorList>
    </citation>
    <scope>NUCLEOTIDE SEQUENCE [LARGE SCALE GENOMIC DNA]</scope>
    <source>
        <strain evidence="9 11">AM30-26</strain>
    </source>
</reference>
<reference evidence="10 13" key="3">
    <citation type="submission" date="2021-06" db="EMBL/GenBank/DDBJ databases">
        <title>Interrogation of the integrated mobile genetic elements in gut-associated Bacteroides with a consensus prediction approach.</title>
        <authorList>
            <person name="Campbell D.E."/>
            <person name="Leigh J.R."/>
            <person name="Kim T."/>
            <person name="England W."/>
            <person name="Whitaker R.J."/>
            <person name="Degnan P.H."/>
        </authorList>
    </citation>
    <scope>NUCLEOTIDE SEQUENCE [LARGE SCALE GENOMIC DNA]</scope>
    <source>
        <strain evidence="10 13">WAL8669</strain>
    </source>
</reference>
<dbReference type="Gene3D" id="3.40.50.2300">
    <property type="match status" value="1"/>
</dbReference>
<dbReference type="SUPFAM" id="SSF52172">
    <property type="entry name" value="CheY-like"/>
    <property type="match status" value="1"/>
</dbReference>
<evidence type="ECO:0000256" key="4">
    <source>
        <dbReference type="PROSITE-ProRule" id="PRU00169"/>
    </source>
</evidence>
<feature type="transmembrane region" description="Helical" evidence="5">
    <location>
        <begin position="23"/>
        <end position="40"/>
    </location>
</feature>
<sequence>MKYLIITSLYTSIIAVTTTQSELFPILFSTAGILLLYWFLSHSFAMRKEIAFLKEENQYFMDSFRNIRTPITLLHTPLKSTYSNNCPDNIKKELSLAIRNIDCLNDHLTRLMDLKQIAAHSQKMNITEHELGNFLKNKISSLKDHAANRHIKLEIQTEFKYASVWIDQSKISPVIEKFIKNIIDHTEYSKKVIIHASLCNKYWIIKVSYTGNENLMKCYKCSGKHLIKQKTESKYYFAKSALCKKLTEICNGEILINNSCHTITLRFPVKPSYENVSERSLVHIEKNIEEEKIDALFHKSSQKRNSSRPVVIMVDSNEEFRSYLETCLSEEYIVRGFENGADALGYIKDEHPDLVICDTVLNGMGGDELSSRLKTSKETSIIPVILYGSHIDADQRSKREASLADTFMHTPFHVEDLKIEIAVLIRNSRLLRKAFLHKVFGEHFLQVQPTEMIKEATEGSKSLLINEVKEYILERIEKEDLTIDAIASHLKMSRTKFYNKWKSVTGEAPTVFIEAVRMEKAHELLESGKYPVGTIPEMIGLKDVKNFRNRYKEYFGITPKESIKKK</sequence>
<dbReference type="Pfam" id="PF00072">
    <property type="entry name" value="Response_reg"/>
    <property type="match status" value="1"/>
</dbReference>
<dbReference type="Pfam" id="PF12833">
    <property type="entry name" value="HTH_18"/>
    <property type="match status" value="1"/>
</dbReference>
<keyword evidence="2" id="KW-0805">Transcription regulation</keyword>
<dbReference type="SMART" id="SM00448">
    <property type="entry name" value="REC"/>
    <property type="match status" value="1"/>
</dbReference>
<dbReference type="RefSeq" id="WP_055229499.1">
    <property type="nucleotide sequence ID" value="NZ_CABJDH010000018.1"/>
</dbReference>
<dbReference type="PANTHER" id="PTHR43547">
    <property type="entry name" value="TWO-COMPONENT HISTIDINE KINASE"/>
    <property type="match status" value="1"/>
</dbReference>
<evidence type="ECO:0000313" key="9">
    <source>
        <dbReference type="EMBL" id="RHD88539.1"/>
    </source>
</evidence>
<keyword evidence="5" id="KW-0472">Membrane</keyword>
<dbReference type="SUPFAM" id="SSF46689">
    <property type="entry name" value="Homeodomain-like"/>
    <property type="match status" value="1"/>
</dbReference>
<evidence type="ECO:0000313" key="10">
    <source>
        <dbReference type="EMBL" id="UYU66683.1"/>
    </source>
</evidence>
<evidence type="ECO:0000256" key="5">
    <source>
        <dbReference type="SAM" id="Phobius"/>
    </source>
</evidence>
<dbReference type="PROSITE" id="PS01124">
    <property type="entry name" value="HTH_ARAC_FAMILY_2"/>
    <property type="match status" value="1"/>
</dbReference>
<dbReference type="InterPro" id="IPR036890">
    <property type="entry name" value="HATPase_C_sf"/>
</dbReference>
<dbReference type="EMBL" id="QSJP01000007">
    <property type="protein sequence ID" value="RHD88539.1"/>
    <property type="molecule type" value="Genomic_DNA"/>
</dbReference>
<dbReference type="Gene3D" id="1.10.10.60">
    <property type="entry name" value="Homeodomain-like"/>
    <property type="match status" value="1"/>
</dbReference>
<dbReference type="GO" id="GO:0043565">
    <property type="term" value="F:sequence-specific DNA binding"/>
    <property type="evidence" value="ECO:0007669"/>
    <property type="project" value="InterPro"/>
</dbReference>
<evidence type="ECO:0000313" key="11">
    <source>
        <dbReference type="Proteomes" id="UP000284785"/>
    </source>
</evidence>
<dbReference type="InterPro" id="IPR011006">
    <property type="entry name" value="CheY-like_superfamily"/>
</dbReference>
<dbReference type="GO" id="GO:0003700">
    <property type="term" value="F:DNA-binding transcription factor activity"/>
    <property type="evidence" value="ECO:0007669"/>
    <property type="project" value="InterPro"/>
</dbReference>
<feature type="domain" description="Response regulatory" evidence="7">
    <location>
        <begin position="310"/>
        <end position="425"/>
    </location>
</feature>
<dbReference type="InterPro" id="IPR018060">
    <property type="entry name" value="HTH_AraC"/>
</dbReference>
<organism evidence="9 11">
    <name type="scientific">Bacteroides thetaiotaomicron</name>
    <dbReference type="NCBI Taxonomy" id="818"/>
    <lineage>
        <taxon>Bacteria</taxon>
        <taxon>Pseudomonadati</taxon>
        <taxon>Bacteroidota</taxon>
        <taxon>Bacteroidia</taxon>
        <taxon>Bacteroidales</taxon>
        <taxon>Bacteroidaceae</taxon>
        <taxon>Bacteroides</taxon>
    </lineage>
</organism>
<dbReference type="SMART" id="SM00342">
    <property type="entry name" value="HTH_ARAC"/>
    <property type="match status" value="1"/>
</dbReference>
<dbReference type="InterPro" id="IPR001789">
    <property type="entry name" value="Sig_transdc_resp-reg_receiver"/>
</dbReference>
<dbReference type="Proteomes" id="UP001156218">
    <property type="component" value="Chromosome"/>
</dbReference>
<evidence type="ECO:0000256" key="2">
    <source>
        <dbReference type="ARBA" id="ARBA00023015"/>
    </source>
</evidence>
<feature type="domain" description="HTH araC/xylS-type" evidence="6">
    <location>
        <begin position="466"/>
        <end position="565"/>
    </location>
</feature>
<evidence type="ECO:0000256" key="1">
    <source>
        <dbReference type="ARBA" id="ARBA00022553"/>
    </source>
</evidence>
<evidence type="ECO:0000313" key="12">
    <source>
        <dbReference type="Proteomes" id="UP000440614"/>
    </source>
</evidence>
<keyword evidence="5" id="KW-0812">Transmembrane</keyword>
<dbReference type="PROSITE" id="PS50110">
    <property type="entry name" value="RESPONSE_REGULATORY"/>
    <property type="match status" value="1"/>
</dbReference>
<dbReference type="Gene3D" id="3.30.565.10">
    <property type="entry name" value="Histidine kinase-like ATPase, C-terminal domain"/>
    <property type="match status" value="1"/>
</dbReference>
<keyword evidence="1 4" id="KW-0597">Phosphoprotein</keyword>
<name>A0A173V5P9_BACT4</name>